<gene>
    <name evidence="3" type="ORF">GCM10011342_15480</name>
</gene>
<feature type="binding site" evidence="2">
    <location>
        <position position="357"/>
    </location>
    <ligand>
        <name>FAD</name>
        <dbReference type="ChEBI" id="CHEBI:57692"/>
    </ligand>
</feature>
<dbReference type="InterPro" id="IPR033856">
    <property type="entry name" value="Trp_halogen"/>
</dbReference>
<reference evidence="3" key="1">
    <citation type="journal article" date="2014" name="Int. J. Syst. Evol. Microbiol.">
        <title>Complete genome sequence of Corynebacterium casei LMG S-19264T (=DSM 44701T), isolated from a smear-ripened cheese.</title>
        <authorList>
            <consortium name="US DOE Joint Genome Institute (JGI-PGF)"/>
            <person name="Walter F."/>
            <person name="Albersmeier A."/>
            <person name="Kalinowski J."/>
            <person name="Ruckert C."/>
        </authorList>
    </citation>
    <scope>NUCLEOTIDE SEQUENCE</scope>
    <source>
        <strain evidence="3">CGMCC 1.12921</strain>
    </source>
</reference>
<dbReference type="InterPro" id="IPR036188">
    <property type="entry name" value="FAD/NAD-bd_sf"/>
</dbReference>
<evidence type="ECO:0000256" key="1">
    <source>
        <dbReference type="PIRSR" id="PIRSR011396-1"/>
    </source>
</evidence>
<evidence type="ECO:0000256" key="2">
    <source>
        <dbReference type="PIRSR" id="PIRSR011396-2"/>
    </source>
</evidence>
<dbReference type="RefSeq" id="WP_188158970.1">
    <property type="nucleotide sequence ID" value="NZ_BMGH01000001.1"/>
</dbReference>
<name>A0A8J2Y6A6_9PROT</name>
<dbReference type="Pfam" id="PF04820">
    <property type="entry name" value="Trp_halogenase"/>
    <property type="match status" value="1"/>
</dbReference>
<accession>A0A8J2Y6A6</accession>
<dbReference type="AlphaFoldDB" id="A0A8J2Y6A6"/>
<dbReference type="PANTHER" id="PTHR43747">
    <property type="entry name" value="FAD-BINDING PROTEIN"/>
    <property type="match status" value="1"/>
</dbReference>
<comment type="caution">
    <text evidence="3">The sequence shown here is derived from an EMBL/GenBank/DDBJ whole genome shotgun (WGS) entry which is preliminary data.</text>
</comment>
<proteinExistence type="predicted"/>
<dbReference type="EMBL" id="BMGH01000001">
    <property type="protein sequence ID" value="GGD07557.1"/>
    <property type="molecule type" value="Genomic_DNA"/>
</dbReference>
<organism evidence="3 4">
    <name type="scientific">Aquisalinus flavus</name>
    <dbReference type="NCBI Taxonomy" id="1526572"/>
    <lineage>
        <taxon>Bacteria</taxon>
        <taxon>Pseudomonadati</taxon>
        <taxon>Pseudomonadota</taxon>
        <taxon>Alphaproteobacteria</taxon>
        <taxon>Parvularculales</taxon>
        <taxon>Parvularculaceae</taxon>
        <taxon>Aquisalinus</taxon>
    </lineage>
</organism>
<dbReference type="GO" id="GO:0000166">
    <property type="term" value="F:nucleotide binding"/>
    <property type="evidence" value="ECO:0007669"/>
    <property type="project" value="UniProtKB-KW"/>
</dbReference>
<sequence length="518" mass="57084">MRRPIKRVVIIGGGTAGWLTAGVLAADHCAWKEAGLDVTLIESPDVPILGVGEGTWPSLRDTLRRIGLSETDFIRRCNASFKQGSRFDGWVDGSASDSYFHPFSAPPDPDDISCLAVWQAAPEGTPFGDAISAQVTLCREGKAPKQAATPEYAAVANYAYHLDAGAFAELLREHCTTRLGVNHVRDTVSGINVRDTGDIASVETKQFGPVAGDLFIDCTGSRALLIGDHLDSPLTDVSDILFNDRALALHVPYDGERTPIESQTVGTALAAGWVWDIGLQSRRGVGYVHSSSHISEDEACAALDAYLQKTAPGAGVRSDDARLIRFRSAYRKQPWRGNCVAVGMAAGFVEPLEASAIVMVELSADMISRLLPFGEGQLAQSAQQFNDRFAYRWERIVDFLKLHYVLSKRMEPYWRDHRDPASWPEKLAALLERWRHGPPSRDDFPQSQEIFPAASYAYVLYGMGVETAFPETLRRQDDPALARRHHDDITTMTRRFLAGLPTNRQLLDHILQVGLTRV</sequence>
<protein>
    <submittedName>
        <fullName evidence="3">Tryptophan halogenase</fullName>
    </submittedName>
</protein>
<reference evidence="3" key="2">
    <citation type="submission" date="2020-09" db="EMBL/GenBank/DDBJ databases">
        <authorList>
            <person name="Sun Q."/>
            <person name="Zhou Y."/>
        </authorList>
    </citation>
    <scope>NUCLEOTIDE SEQUENCE</scope>
    <source>
        <strain evidence="3">CGMCC 1.12921</strain>
    </source>
</reference>
<keyword evidence="2" id="KW-0285">Flavoprotein</keyword>
<evidence type="ECO:0000313" key="4">
    <source>
        <dbReference type="Proteomes" id="UP000613582"/>
    </source>
</evidence>
<evidence type="ECO:0000313" key="3">
    <source>
        <dbReference type="EMBL" id="GGD07557.1"/>
    </source>
</evidence>
<feature type="binding site" evidence="2">
    <location>
        <position position="188"/>
    </location>
    <ligand>
        <name>FAD</name>
        <dbReference type="ChEBI" id="CHEBI:57692"/>
    </ligand>
</feature>
<feature type="binding site" evidence="2">
    <location>
        <begin position="13"/>
        <end position="16"/>
    </location>
    <ligand>
        <name>FAD</name>
        <dbReference type="ChEBI" id="CHEBI:57692"/>
    </ligand>
</feature>
<keyword evidence="2" id="KW-0547">Nucleotide-binding</keyword>
<dbReference type="GO" id="GO:0004497">
    <property type="term" value="F:monooxygenase activity"/>
    <property type="evidence" value="ECO:0007669"/>
    <property type="project" value="InterPro"/>
</dbReference>
<feature type="active site" evidence="1">
    <location>
        <position position="82"/>
    </location>
</feature>
<dbReference type="InterPro" id="IPR006905">
    <property type="entry name" value="Flavin_halogenase"/>
</dbReference>
<dbReference type="InterPro" id="IPR050816">
    <property type="entry name" value="Flavin-dep_Halogenase_NPB"/>
</dbReference>
<keyword evidence="4" id="KW-1185">Reference proteome</keyword>
<feature type="binding site" evidence="2">
    <location>
        <position position="353"/>
    </location>
    <ligand>
        <name>L-tryptophan</name>
        <dbReference type="ChEBI" id="CHEBI:57912"/>
    </ligand>
</feature>
<keyword evidence="2" id="KW-0274">FAD</keyword>
<dbReference type="PIRSF" id="PIRSF011396">
    <property type="entry name" value="Trp_halogenase"/>
    <property type="match status" value="1"/>
</dbReference>
<dbReference type="SUPFAM" id="SSF51905">
    <property type="entry name" value="FAD/NAD(P)-binding domain"/>
    <property type="match status" value="1"/>
</dbReference>
<dbReference type="PANTHER" id="PTHR43747:SF4">
    <property type="entry name" value="FLAVIN-DEPENDENT TRYPTOPHAN HALOGENASE"/>
    <property type="match status" value="1"/>
</dbReference>
<feature type="binding site" evidence="2">
    <location>
        <position position="82"/>
    </location>
    <ligand>
        <name>7-chloro-L-tryptophan</name>
        <dbReference type="ChEBI" id="CHEBI:58713"/>
    </ligand>
</feature>
<dbReference type="Gene3D" id="3.50.50.60">
    <property type="entry name" value="FAD/NAD(P)-binding domain"/>
    <property type="match status" value="1"/>
</dbReference>
<dbReference type="Proteomes" id="UP000613582">
    <property type="component" value="Unassembled WGS sequence"/>
</dbReference>